<organism evidence="7 8">
    <name type="scientific">Brumicola blandensis</name>
    <dbReference type="NCBI Taxonomy" id="3075611"/>
    <lineage>
        <taxon>Bacteria</taxon>
        <taxon>Pseudomonadati</taxon>
        <taxon>Pseudomonadota</taxon>
        <taxon>Gammaproteobacteria</taxon>
        <taxon>Alteromonadales</taxon>
        <taxon>Alteromonadaceae</taxon>
        <taxon>Brumicola</taxon>
    </lineage>
</organism>
<accession>A0AAW8QYV0</accession>
<dbReference type="GO" id="GO:0008381">
    <property type="term" value="F:mechanosensitive monoatomic ion channel activity"/>
    <property type="evidence" value="ECO:0007669"/>
    <property type="project" value="UniProtKB-ARBA"/>
</dbReference>
<evidence type="ECO:0000259" key="6">
    <source>
        <dbReference type="Pfam" id="PF00924"/>
    </source>
</evidence>
<dbReference type="Pfam" id="PF00924">
    <property type="entry name" value="MS_channel_2nd"/>
    <property type="match status" value="1"/>
</dbReference>
<comment type="subcellular location">
    <subcellularLocation>
        <location evidence="1">Membrane</location>
    </subcellularLocation>
</comment>
<dbReference type="SUPFAM" id="SSF50182">
    <property type="entry name" value="Sm-like ribonucleoproteins"/>
    <property type="match status" value="1"/>
</dbReference>
<evidence type="ECO:0000256" key="2">
    <source>
        <dbReference type="ARBA" id="ARBA00022692"/>
    </source>
</evidence>
<dbReference type="Proteomes" id="UP001249020">
    <property type="component" value="Unassembled WGS sequence"/>
</dbReference>
<reference evidence="7 8" key="1">
    <citation type="submission" date="2023-09" db="EMBL/GenBank/DDBJ databases">
        <authorList>
            <person name="Rey-Velasco X."/>
        </authorList>
    </citation>
    <scope>NUCLEOTIDE SEQUENCE [LARGE SCALE GENOMIC DNA]</scope>
    <source>
        <strain evidence="7 8">W409</strain>
    </source>
</reference>
<evidence type="ECO:0000256" key="3">
    <source>
        <dbReference type="ARBA" id="ARBA00022989"/>
    </source>
</evidence>
<name>A0AAW8QYV0_9ALTE</name>
<sequence>MPIDQYFNYLQDSNLQKSIISVCLIILVGITKSLLKRVLVDRGKKLNKNYRSQVNTLNNSLNISLVFFIIIFWSGEIQQFALSIAAFMFAIVFATKEYIQCFIGYFYYLSARPFRIGDWIQVQEGVGEVMASDWAKITLLEVDLHSNSYTGKHLFIPNNQLLLKTVKNLNFLRRYCMNQFTLTCEPLIDVVPIVEHLEKRAEEYCADFVDVAERYKSVIEKRMDIEFISVKPHFHIHTNQFAKICITVDLFCPVEQNLAIQQAITKEFFEIWHKALKNEEAVKKIDIFNTAENDA</sequence>
<dbReference type="PANTHER" id="PTHR30566">
    <property type="entry name" value="YNAI-RELATED MECHANOSENSITIVE ION CHANNEL"/>
    <property type="match status" value="1"/>
</dbReference>
<dbReference type="InterPro" id="IPR006685">
    <property type="entry name" value="MscS_channel_2nd"/>
</dbReference>
<keyword evidence="3 5" id="KW-1133">Transmembrane helix</keyword>
<dbReference type="PANTHER" id="PTHR30566:SF27">
    <property type="entry name" value="MECHANOSENSITIVE ION CHANNEL PROTEIN"/>
    <property type="match status" value="1"/>
</dbReference>
<evidence type="ECO:0000256" key="5">
    <source>
        <dbReference type="SAM" id="Phobius"/>
    </source>
</evidence>
<evidence type="ECO:0000256" key="4">
    <source>
        <dbReference type="ARBA" id="ARBA00023136"/>
    </source>
</evidence>
<dbReference type="GO" id="GO:0016020">
    <property type="term" value="C:membrane"/>
    <property type="evidence" value="ECO:0007669"/>
    <property type="project" value="UniProtKB-SubCell"/>
</dbReference>
<feature type="transmembrane region" description="Helical" evidence="5">
    <location>
        <begin position="56"/>
        <end position="74"/>
    </location>
</feature>
<evidence type="ECO:0000313" key="8">
    <source>
        <dbReference type="Proteomes" id="UP001249020"/>
    </source>
</evidence>
<proteinExistence type="predicted"/>
<keyword evidence="4 5" id="KW-0472">Membrane</keyword>
<evidence type="ECO:0000256" key="1">
    <source>
        <dbReference type="ARBA" id="ARBA00004370"/>
    </source>
</evidence>
<protein>
    <submittedName>
        <fullName evidence="7">Mechanosensitive ion channel family protein</fullName>
    </submittedName>
</protein>
<dbReference type="EMBL" id="JAVRIE010000001">
    <property type="protein sequence ID" value="MDT0581324.1"/>
    <property type="molecule type" value="Genomic_DNA"/>
</dbReference>
<comment type="caution">
    <text evidence="7">The sequence shown here is derived from an EMBL/GenBank/DDBJ whole genome shotgun (WGS) entry which is preliminary data.</text>
</comment>
<dbReference type="InterPro" id="IPR010920">
    <property type="entry name" value="LSM_dom_sf"/>
</dbReference>
<evidence type="ECO:0000313" key="7">
    <source>
        <dbReference type="EMBL" id="MDT0581324.1"/>
    </source>
</evidence>
<feature type="domain" description="Mechanosensitive ion channel MscS" evidence="6">
    <location>
        <begin position="98"/>
        <end position="170"/>
    </location>
</feature>
<dbReference type="RefSeq" id="WP_311360131.1">
    <property type="nucleotide sequence ID" value="NZ_JAVRIE010000001.1"/>
</dbReference>
<dbReference type="AlphaFoldDB" id="A0AAW8QYV0"/>
<feature type="transmembrane region" description="Helical" evidence="5">
    <location>
        <begin position="15"/>
        <end position="35"/>
    </location>
</feature>
<feature type="transmembrane region" description="Helical" evidence="5">
    <location>
        <begin position="80"/>
        <end position="108"/>
    </location>
</feature>
<dbReference type="Gene3D" id="2.30.30.60">
    <property type="match status" value="1"/>
</dbReference>
<dbReference type="InterPro" id="IPR023408">
    <property type="entry name" value="MscS_beta-dom_sf"/>
</dbReference>
<keyword evidence="8" id="KW-1185">Reference proteome</keyword>
<keyword evidence="2 5" id="KW-0812">Transmembrane</keyword>
<gene>
    <name evidence="7" type="ORF">RM544_02130</name>
</gene>